<organism evidence="1 2">
    <name type="scientific">Dreissena polymorpha</name>
    <name type="common">Zebra mussel</name>
    <name type="synonym">Mytilus polymorpha</name>
    <dbReference type="NCBI Taxonomy" id="45954"/>
    <lineage>
        <taxon>Eukaryota</taxon>
        <taxon>Metazoa</taxon>
        <taxon>Spiralia</taxon>
        <taxon>Lophotrochozoa</taxon>
        <taxon>Mollusca</taxon>
        <taxon>Bivalvia</taxon>
        <taxon>Autobranchia</taxon>
        <taxon>Heteroconchia</taxon>
        <taxon>Euheterodonta</taxon>
        <taxon>Imparidentia</taxon>
        <taxon>Neoheterodontei</taxon>
        <taxon>Myida</taxon>
        <taxon>Dreissenoidea</taxon>
        <taxon>Dreissenidae</taxon>
        <taxon>Dreissena</taxon>
    </lineage>
</organism>
<evidence type="ECO:0000313" key="1">
    <source>
        <dbReference type="EMBL" id="KAH3735276.1"/>
    </source>
</evidence>
<reference evidence="1" key="1">
    <citation type="journal article" date="2019" name="bioRxiv">
        <title>The Genome of the Zebra Mussel, Dreissena polymorpha: A Resource for Invasive Species Research.</title>
        <authorList>
            <person name="McCartney M.A."/>
            <person name="Auch B."/>
            <person name="Kono T."/>
            <person name="Mallez S."/>
            <person name="Zhang Y."/>
            <person name="Obille A."/>
            <person name="Becker A."/>
            <person name="Abrahante J.E."/>
            <person name="Garbe J."/>
            <person name="Badalamenti J.P."/>
            <person name="Herman A."/>
            <person name="Mangelson H."/>
            <person name="Liachko I."/>
            <person name="Sullivan S."/>
            <person name="Sone E.D."/>
            <person name="Koren S."/>
            <person name="Silverstein K.A.T."/>
            <person name="Beckman K.B."/>
            <person name="Gohl D.M."/>
        </authorList>
    </citation>
    <scope>NUCLEOTIDE SEQUENCE</scope>
    <source>
        <strain evidence="1">Duluth1</strain>
        <tissue evidence="1">Whole animal</tissue>
    </source>
</reference>
<gene>
    <name evidence="1" type="ORF">DPMN_041741</name>
</gene>
<proteinExistence type="predicted"/>
<accession>A0A9D4CZW1</accession>
<keyword evidence="2" id="KW-1185">Reference proteome</keyword>
<comment type="caution">
    <text evidence="1">The sequence shown here is derived from an EMBL/GenBank/DDBJ whole genome shotgun (WGS) entry which is preliminary data.</text>
</comment>
<protein>
    <submittedName>
        <fullName evidence="1">Uncharacterized protein</fullName>
    </submittedName>
</protein>
<reference evidence="1" key="2">
    <citation type="submission" date="2020-11" db="EMBL/GenBank/DDBJ databases">
        <authorList>
            <person name="McCartney M.A."/>
            <person name="Auch B."/>
            <person name="Kono T."/>
            <person name="Mallez S."/>
            <person name="Becker A."/>
            <person name="Gohl D.M."/>
            <person name="Silverstein K.A.T."/>
            <person name="Koren S."/>
            <person name="Bechman K.B."/>
            <person name="Herman A."/>
            <person name="Abrahante J.E."/>
            <person name="Garbe J."/>
        </authorList>
    </citation>
    <scope>NUCLEOTIDE SEQUENCE</scope>
    <source>
        <strain evidence="1">Duluth1</strain>
        <tissue evidence="1">Whole animal</tissue>
    </source>
</reference>
<evidence type="ECO:0000313" key="2">
    <source>
        <dbReference type="Proteomes" id="UP000828390"/>
    </source>
</evidence>
<sequence length="83" mass="9835">MCYRLTRVSRGKCSIRYSAGTRQFVTGTRLDDYLGGDFFYLRLRRVLTVFLVKREYSSCLARYVGRFYKLRVFSALSRPSNRL</sequence>
<dbReference type="EMBL" id="JAIWYP010000011">
    <property type="protein sequence ID" value="KAH3735276.1"/>
    <property type="molecule type" value="Genomic_DNA"/>
</dbReference>
<dbReference type="AlphaFoldDB" id="A0A9D4CZW1"/>
<name>A0A9D4CZW1_DREPO</name>
<dbReference type="Proteomes" id="UP000828390">
    <property type="component" value="Unassembled WGS sequence"/>
</dbReference>